<feature type="transmembrane region" description="Helical" evidence="6">
    <location>
        <begin position="412"/>
        <end position="437"/>
    </location>
</feature>
<dbReference type="VEuPathDB" id="FungiDB:F4678DRAFT_477356"/>
<evidence type="ECO:0000256" key="5">
    <source>
        <dbReference type="SAM" id="MobiDB-lite"/>
    </source>
</evidence>
<dbReference type="PANTHER" id="PTHR42718">
    <property type="entry name" value="MAJOR FACILITATOR SUPERFAMILY MULTIDRUG TRANSPORTER MFSC"/>
    <property type="match status" value="1"/>
</dbReference>
<evidence type="ECO:0000259" key="7">
    <source>
        <dbReference type="PROSITE" id="PS50850"/>
    </source>
</evidence>
<dbReference type="GO" id="GO:0016020">
    <property type="term" value="C:membrane"/>
    <property type="evidence" value="ECO:0007669"/>
    <property type="project" value="UniProtKB-SubCell"/>
</dbReference>
<dbReference type="PROSITE" id="PS50850">
    <property type="entry name" value="MFS"/>
    <property type="match status" value="1"/>
</dbReference>
<comment type="subcellular location">
    <subcellularLocation>
        <location evidence="1">Membrane</location>
        <topology evidence="1">Multi-pass membrane protein</topology>
    </subcellularLocation>
</comment>
<feature type="transmembrane region" description="Helical" evidence="6">
    <location>
        <begin position="178"/>
        <end position="198"/>
    </location>
</feature>
<evidence type="ECO:0000256" key="3">
    <source>
        <dbReference type="ARBA" id="ARBA00022989"/>
    </source>
</evidence>
<protein>
    <recommendedName>
        <fullName evidence="7">Major facilitator superfamily (MFS) profile domain-containing protein</fullName>
    </recommendedName>
</protein>
<dbReference type="Pfam" id="PF07690">
    <property type="entry name" value="MFS_1"/>
    <property type="match status" value="1"/>
</dbReference>
<feature type="transmembrane region" description="Helical" evidence="6">
    <location>
        <begin position="387"/>
        <end position="406"/>
    </location>
</feature>
<dbReference type="Proteomes" id="UP001148614">
    <property type="component" value="Unassembled WGS sequence"/>
</dbReference>
<dbReference type="EMBL" id="JANPWZ010001166">
    <property type="protein sequence ID" value="KAJ3568140.1"/>
    <property type="molecule type" value="Genomic_DNA"/>
</dbReference>
<keyword evidence="4 6" id="KW-0472">Membrane</keyword>
<accession>A0A9W8NCQ4</accession>
<organism evidence="8 9">
    <name type="scientific">Xylaria arbuscula</name>
    <dbReference type="NCBI Taxonomy" id="114810"/>
    <lineage>
        <taxon>Eukaryota</taxon>
        <taxon>Fungi</taxon>
        <taxon>Dikarya</taxon>
        <taxon>Ascomycota</taxon>
        <taxon>Pezizomycotina</taxon>
        <taxon>Sordariomycetes</taxon>
        <taxon>Xylariomycetidae</taxon>
        <taxon>Xylariales</taxon>
        <taxon>Xylariaceae</taxon>
        <taxon>Xylaria</taxon>
    </lineage>
</organism>
<feature type="transmembrane region" description="Helical" evidence="6">
    <location>
        <begin position="362"/>
        <end position="380"/>
    </location>
</feature>
<feature type="transmembrane region" description="Helical" evidence="6">
    <location>
        <begin position="145"/>
        <end position="166"/>
    </location>
</feature>
<dbReference type="InterPro" id="IPR011701">
    <property type="entry name" value="MFS"/>
</dbReference>
<evidence type="ECO:0000256" key="6">
    <source>
        <dbReference type="SAM" id="Phobius"/>
    </source>
</evidence>
<keyword evidence="9" id="KW-1185">Reference proteome</keyword>
<evidence type="ECO:0000313" key="9">
    <source>
        <dbReference type="Proteomes" id="UP001148614"/>
    </source>
</evidence>
<feature type="transmembrane region" description="Helical" evidence="6">
    <location>
        <begin position="250"/>
        <end position="268"/>
    </location>
</feature>
<feature type="transmembrane region" description="Helical" evidence="6">
    <location>
        <begin position="52"/>
        <end position="78"/>
    </location>
</feature>
<dbReference type="PANTHER" id="PTHR42718:SF27">
    <property type="entry name" value="TRANSPORTER, PUTATIVE-RELATED"/>
    <property type="match status" value="1"/>
</dbReference>
<keyword evidence="2 6" id="KW-0812">Transmembrane</keyword>
<name>A0A9W8NCQ4_9PEZI</name>
<dbReference type="SUPFAM" id="SSF103473">
    <property type="entry name" value="MFS general substrate transporter"/>
    <property type="match status" value="1"/>
</dbReference>
<feature type="transmembrane region" description="Helical" evidence="6">
    <location>
        <begin position="497"/>
        <end position="517"/>
    </location>
</feature>
<feature type="transmembrane region" description="Helical" evidence="6">
    <location>
        <begin position="449"/>
        <end position="477"/>
    </location>
</feature>
<proteinExistence type="predicted"/>
<feature type="transmembrane region" description="Helical" evidence="6">
    <location>
        <begin position="280"/>
        <end position="299"/>
    </location>
</feature>
<gene>
    <name evidence="8" type="ORF">NPX13_g6523</name>
</gene>
<feature type="transmembrane region" description="Helical" evidence="6">
    <location>
        <begin position="120"/>
        <end position="139"/>
    </location>
</feature>
<reference evidence="8" key="1">
    <citation type="submission" date="2022-07" db="EMBL/GenBank/DDBJ databases">
        <title>Genome Sequence of Xylaria arbuscula.</title>
        <authorList>
            <person name="Buettner E."/>
        </authorList>
    </citation>
    <scope>NUCLEOTIDE SEQUENCE</scope>
    <source>
        <strain evidence="8">VT107</strain>
    </source>
</reference>
<sequence length="528" mass="55634">MATQTVIELETHQPLVVSNLRETSSQDGRLPEETQPIPPSTRPAVFSKARTVAVVIHLLGLSLFSSFSNGIIVVGLPAITGTLQLSEGLLLWPASVFYLTAGSTLLLTGSLADAVGPKSINLLGALLGAAFTLGCGFAQTGGELIAFRALQGISNAIIVPSSISIISTNIKDGRPRNLGFACLGLAGPIGFSLGLVLGGVFIDSIGWRPAFYFVGASTGVLFLVGFWALPQDRSRSAHSVWKRLATEIDWVGAAVASTGLATLSYIFATLSADVNNIRDASSIALLTISVISIPAFIGWMHYRVKRNRTALMPNALWKSLVFTSICIMVLFSTAVTNCMELYSSLFFQEVQSASALGASLRILPSLIAGALINLSAGLFVNRIPVMWSVLATAVLSTAAPLIMAVISPATPYWYGAFFAQILAPLSCDILFTIGLLLISGVFPPRTQALGGAVFNTCAQLGTAIGLSVTSLISRAVTDASGYEDVTSPSALLTGYKAVFWTLFAWMALVSLISVPGLQKVGRIGLKRD</sequence>
<evidence type="ECO:0000256" key="1">
    <source>
        <dbReference type="ARBA" id="ARBA00004141"/>
    </source>
</evidence>
<feature type="transmembrane region" description="Helical" evidence="6">
    <location>
        <begin position="90"/>
        <end position="108"/>
    </location>
</feature>
<dbReference type="AlphaFoldDB" id="A0A9W8NCQ4"/>
<feature type="domain" description="Major facilitator superfamily (MFS) profile" evidence="7">
    <location>
        <begin position="54"/>
        <end position="522"/>
    </location>
</feature>
<feature type="transmembrane region" description="Helical" evidence="6">
    <location>
        <begin position="210"/>
        <end position="229"/>
    </location>
</feature>
<feature type="region of interest" description="Disordered" evidence="5">
    <location>
        <begin position="21"/>
        <end position="42"/>
    </location>
</feature>
<keyword evidence="3 6" id="KW-1133">Transmembrane helix</keyword>
<dbReference type="InterPro" id="IPR036259">
    <property type="entry name" value="MFS_trans_sf"/>
</dbReference>
<comment type="caution">
    <text evidence="8">The sequence shown here is derived from an EMBL/GenBank/DDBJ whole genome shotgun (WGS) entry which is preliminary data.</text>
</comment>
<evidence type="ECO:0000256" key="4">
    <source>
        <dbReference type="ARBA" id="ARBA00023136"/>
    </source>
</evidence>
<dbReference type="Gene3D" id="1.20.1250.20">
    <property type="entry name" value="MFS general substrate transporter like domains"/>
    <property type="match status" value="2"/>
</dbReference>
<evidence type="ECO:0000313" key="8">
    <source>
        <dbReference type="EMBL" id="KAJ3568140.1"/>
    </source>
</evidence>
<dbReference type="GO" id="GO:0022857">
    <property type="term" value="F:transmembrane transporter activity"/>
    <property type="evidence" value="ECO:0007669"/>
    <property type="project" value="InterPro"/>
</dbReference>
<evidence type="ECO:0000256" key="2">
    <source>
        <dbReference type="ARBA" id="ARBA00022692"/>
    </source>
</evidence>
<dbReference type="InterPro" id="IPR020846">
    <property type="entry name" value="MFS_dom"/>
</dbReference>
<feature type="transmembrane region" description="Helical" evidence="6">
    <location>
        <begin position="320"/>
        <end position="342"/>
    </location>
</feature>